<organism evidence="2 3">
    <name type="scientific">Natrialba taiwanensis DSM 12281</name>
    <dbReference type="NCBI Taxonomy" id="1230458"/>
    <lineage>
        <taxon>Archaea</taxon>
        <taxon>Methanobacteriati</taxon>
        <taxon>Methanobacteriota</taxon>
        <taxon>Stenosarchaea group</taxon>
        <taxon>Halobacteria</taxon>
        <taxon>Halobacteriales</taxon>
        <taxon>Natrialbaceae</taxon>
        <taxon>Natrialba</taxon>
    </lineage>
</organism>
<proteinExistence type="predicted"/>
<dbReference type="AlphaFoldDB" id="M0A1F8"/>
<protein>
    <submittedName>
        <fullName evidence="2">Family 5 extracellular solute-binding protein</fullName>
    </submittedName>
</protein>
<name>M0A1F8_9EURY</name>
<sequence>MIFSLGWTWSWPAADYGMFGFEPENTDTSRMPTETNGYYLDWHAEDSDASRKAQEAWEQVEANPEPEEGQEARNEAYIEMEEAIWDDAIMLPLYHDTREQFAYDHVDIEPFGAMGDYQQRYNSVTLE</sequence>
<evidence type="ECO:0000313" key="3">
    <source>
        <dbReference type="Proteomes" id="UP000011648"/>
    </source>
</evidence>
<gene>
    <name evidence="2" type="ORF">C484_08937</name>
</gene>
<keyword evidence="3" id="KW-1185">Reference proteome</keyword>
<evidence type="ECO:0000256" key="1">
    <source>
        <dbReference type="SAM" id="MobiDB-lite"/>
    </source>
</evidence>
<accession>M0A1F8</accession>
<feature type="compositionally biased region" description="Basic and acidic residues" evidence="1">
    <location>
        <begin position="46"/>
        <end position="55"/>
    </location>
</feature>
<dbReference type="Proteomes" id="UP000011648">
    <property type="component" value="Unassembled WGS sequence"/>
</dbReference>
<feature type="region of interest" description="Disordered" evidence="1">
    <location>
        <begin position="46"/>
        <end position="71"/>
    </location>
</feature>
<dbReference type="EMBL" id="AOIL01000029">
    <property type="protein sequence ID" value="ELY92575.1"/>
    <property type="molecule type" value="Genomic_DNA"/>
</dbReference>
<reference evidence="2 3" key="1">
    <citation type="journal article" date="2014" name="PLoS Genet.">
        <title>Phylogenetically driven sequencing of extremely halophilic archaea reveals strategies for static and dynamic osmo-response.</title>
        <authorList>
            <person name="Becker E.A."/>
            <person name="Seitzer P.M."/>
            <person name="Tritt A."/>
            <person name="Larsen D."/>
            <person name="Krusor M."/>
            <person name="Yao A.I."/>
            <person name="Wu D."/>
            <person name="Madern D."/>
            <person name="Eisen J.A."/>
            <person name="Darling A.E."/>
            <person name="Facciotti M.T."/>
        </authorList>
    </citation>
    <scope>NUCLEOTIDE SEQUENCE [LARGE SCALE GENOMIC DNA]</scope>
    <source>
        <strain evidence="2 3">DSM 12281</strain>
    </source>
</reference>
<dbReference type="PATRIC" id="fig|1230458.4.peg.1786"/>
<dbReference type="Gene3D" id="3.10.105.10">
    <property type="entry name" value="Dipeptide-binding Protein, Domain 3"/>
    <property type="match status" value="1"/>
</dbReference>
<evidence type="ECO:0000313" key="2">
    <source>
        <dbReference type="EMBL" id="ELY92575.1"/>
    </source>
</evidence>
<comment type="caution">
    <text evidence="2">The sequence shown here is derived from an EMBL/GenBank/DDBJ whole genome shotgun (WGS) entry which is preliminary data.</text>
</comment>
<dbReference type="STRING" id="1230458.C484_08937"/>